<keyword evidence="1" id="KW-0238">DNA-binding</keyword>
<feature type="domain" description="Cas12f1-like TNB" evidence="2">
    <location>
        <begin position="289"/>
        <end position="352"/>
    </location>
</feature>
<dbReference type="InterPro" id="IPR051399">
    <property type="entry name" value="RNA-guided_DNA_endo/Transpos"/>
</dbReference>
<dbReference type="NCBIfam" id="NF040570">
    <property type="entry name" value="guided_TnpB"/>
    <property type="match status" value="1"/>
</dbReference>
<keyword evidence="4" id="KW-1185">Reference proteome</keyword>
<proteinExistence type="predicted"/>
<organism evidence="3 4">
    <name type="scientific">Geomicrobium sediminis</name>
    <dbReference type="NCBI Taxonomy" id="1347788"/>
    <lineage>
        <taxon>Bacteria</taxon>
        <taxon>Bacillati</taxon>
        <taxon>Bacillota</taxon>
        <taxon>Bacilli</taxon>
        <taxon>Bacillales</taxon>
        <taxon>Geomicrobium</taxon>
    </lineage>
</organism>
<comment type="caution">
    <text evidence="3">The sequence shown here is derived from an EMBL/GenBank/DDBJ whole genome shotgun (WGS) entry which is preliminary data.</text>
</comment>
<dbReference type="EMBL" id="JAFBEC010000010">
    <property type="protein sequence ID" value="MBM7634215.1"/>
    <property type="molecule type" value="Genomic_DNA"/>
</dbReference>
<accession>A0ABS2PFN1</accession>
<dbReference type="Proteomes" id="UP000741863">
    <property type="component" value="Unassembled WGS sequence"/>
</dbReference>
<gene>
    <name evidence="3" type="ORF">JOD17_003317</name>
</gene>
<dbReference type="PANTHER" id="PTHR30405">
    <property type="entry name" value="TRANSPOSASE"/>
    <property type="match status" value="1"/>
</dbReference>
<dbReference type="PANTHER" id="PTHR30405:SF11">
    <property type="entry name" value="RNA-GUIDED DNA ENDONUCLEASE RV2885C-RELATED"/>
    <property type="match status" value="1"/>
</dbReference>
<evidence type="ECO:0000259" key="2">
    <source>
        <dbReference type="Pfam" id="PF07282"/>
    </source>
</evidence>
<evidence type="ECO:0000313" key="4">
    <source>
        <dbReference type="Proteomes" id="UP000741863"/>
    </source>
</evidence>
<evidence type="ECO:0000256" key="1">
    <source>
        <dbReference type="ARBA" id="ARBA00023125"/>
    </source>
</evidence>
<name>A0ABS2PFN1_9BACL</name>
<sequence length="362" mass="41400">MSEKTEIVTQALTIKIRLKPNPSQNDLLKRSSTLYIATINRLVSEMVESKAITKKTSKHVDVELNSAVKNQAIRDAKSVFQKAKKMKFSVISILKKPVITFNNQNFSTTQEGISFPLMVDGKSTRMFIKAIVNEREWELLQDASKVGSLRITKKGEDWVAQIAIEKISSPSSSRKVMGVDLGVKVPAVCVTDVDEVRFFGKGRQNKYVRRYHYCRRKRLGKQKKIDAIRASKHKEQRYMQNQDHKISRQIVDFAVRMDVGVIHVEKLANIRKTTRTSRKNNRSLHAWSFYRLIQCIEYKAALVGIKVQHVDPKYTSQSCPACGERNKTITRSFYCKQCQYKDHRDVVGAKNIRFAPVSGGNS</sequence>
<evidence type="ECO:0000313" key="3">
    <source>
        <dbReference type="EMBL" id="MBM7634215.1"/>
    </source>
</evidence>
<protein>
    <submittedName>
        <fullName evidence="3">Transposase</fullName>
    </submittedName>
</protein>
<reference evidence="3 4" key="1">
    <citation type="submission" date="2021-01" db="EMBL/GenBank/DDBJ databases">
        <title>Genomic Encyclopedia of Type Strains, Phase IV (KMG-IV): sequencing the most valuable type-strain genomes for metagenomic binning, comparative biology and taxonomic classification.</title>
        <authorList>
            <person name="Goeker M."/>
        </authorList>
    </citation>
    <scope>NUCLEOTIDE SEQUENCE [LARGE SCALE GENOMIC DNA]</scope>
    <source>
        <strain evidence="3 4">DSM 25540</strain>
    </source>
</reference>
<dbReference type="Pfam" id="PF07282">
    <property type="entry name" value="Cas12f1-like_TNB"/>
    <property type="match status" value="1"/>
</dbReference>
<dbReference type="InterPro" id="IPR010095">
    <property type="entry name" value="Cas12f1-like_TNB"/>
</dbReference>
<dbReference type="RefSeq" id="WP_204698991.1">
    <property type="nucleotide sequence ID" value="NZ_JAFBEC010000010.1"/>
</dbReference>
<dbReference type="NCBIfam" id="TIGR01766">
    <property type="entry name" value="IS200/IS605 family accessory protein TnpB-like domain"/>
    <property type="match status" value="1"/>
</dbReference>